<dbReference type="SMART" id="SM00360">
    <property type="entry name" value="RRM"/>
    <property type="match status" value="1"/>
</dbReference>
<protein>
    <submittedName>
        <fullName evidence="5">Glycine-rich RNA-binding, abscisic acid-inducible protein</fullName>
    </submittedName>
</protein>
<dbReference type="Gene3D" id="3.30.70.330">
    <property type="match status" value="1"/>
</dbReference>
<feature type="region of interest" description="Disordered" evidence="3">
    <location>
        <begin position="573"/>
        <end position="600"/>
    </location>
</feature>
<gene>
    <name evidence="5" type="ORF">F3Y22_tig00113725pilonHSYRG01337</name>
</gene>
<name>A0A6A2XYE3_HIBSY</name>
<reference evidence="5" key="1">
    <citation type="submission" date="2019-09" db="EMBL/GenBank/DDBJ databases">
        <title>Draft genome information of white flower Hibiscus syriacus.</title>
        <authorList>
            <person name="Kim Y.-M."/>
        </authorList>
    </citation>
    <scope>NUCLEOTIDE SEQUENCE [LARGE SCALE GENOMIC DNA]</scope>
    <source>
        <strain evidence="5">YM2019G1</strain>
    </source>
</reference>
<dbReference type="PANTHER" id="PTHR48027">
    <property type="entry name" value="HETEROGENEOUS NUCLEAR RIBONUCLEOPROTEIN 87F-RELATED"/>
    <property type="match status" value="1"/>
</dbReference>
<dbReference type="InterPro" id="IPR000477">
    <property type="entry name" value="RT_dom"/>
</dbReference>
<dbReference type="EMBL" id="VEPZ02001720">
    <property type="protein sequence ID" value="KAE8661597.1"/>
    <property type="molecule type" value="Genomic_DNA"/>
</dbReference>
<dbReference type="InterPro" id="IPR035979">
    <property type="entry name" value="RBD_domain_sf"/>
</dbReference>
<dbReference type="PROSITE" id="PS50102">
    <property type="entry name" value="RRM"/>
    <property type="match status" value="1"/>
</dbReference>
<evidence type="ECO:0000256" key="1">
    <source>
        <dbReference type="ARBA" id="ARBA00022884"/>
    </source>
</evidence>
<feature type="region of interest" description="Disordered" evidence="3">
    <location>
        <begin position="617"/>
        <end position="667"/>
    </location>
</feature>
<sequence>MKKQGALWVLFSPSDRRGWPYFTTANVYTELTIRYDRFKPTITSKEKADLGKLVTEMKIRTALFSMKNVKAPELDGIQPVFYKRNWETVRWTWNFANSTLNATAMDPRVLEAFLVFIPKALMANNITLFCWISLLNTYYKIFSKTLVQRLRPIPQHLAGPYQNSFLSGRSASENILVVQELMHTMMSTTGRKVWIIMKIDLRKNNGTVDPLRNDETTKKINLKQVLRQGDPLSPYLFILIMERLSHMILDREAWKAYRGSRGGPKVSHIFFADNLLLFVEANANQVAHIRNCLREFSMASGLESLQTKISWRIRAAQNDDYELVTHGQERTENAHKIGSSAAKEISQREMPESSSVNLGWVWRVETTERIRPCNSRRPNQKRAGQLAKWLYVENRKNDKCYRGTMGLGGGGFKRGTGVSEELDNILLRDYCDLIKGGWILETRHTWREGNRCTDHLANLATDQIENLMILQKPHRELKELLEADRRRRTPVSVITLIPPHLSFSDMASAELEYRCFVGGLAWATDERALEEAFSVYGEIIESKIINDRETGRSRGFGFVTFRDEKSMRDAIEGMNGQNLDGRNITVNEAQSRGGGGGGRGGGYGGGGGGYGGGRGGGGGYGRREGGYGGGGYRNGGGYGGGRQDGGYDDGGSRYSRGGGDNEGSWRS</sequence>
<comment type="caution">
    <text evidence="5">The sequence shown here is derived from an EMBL/GenBank/DDBJ whole genome shotgun (WGS) entry which is preliminary data.</text>
</comment>
<dbReference type="InterPro" id="IPR012677">
    <property type="entry name" value="Nucleotide-bd_a/b_plait_sf"/>
</dbReference>
<dbReference type="GO" id="GO:0016070">
    <property type="term" value="P:RNA metabolic process"/>
    <property type="evidence" value="ECO:0007669"/>
    <property type="project" value="UniProtKB-ARBA"/>
</dbReference>
<keyword evidence="1 2" id="KW-0694">RNA-binding</keyword>
<dbReference type="Proteomes" id="UP000436088">
    <property type="component" value="Unassembled WGS sequence"/>
</dbReference>
<dbReference type="FunFam" id="3.30.70.330:FF:000430">
    <property type="entry name" value="Glycine-rich RNA-binding protein GRP1A"/>
    <property type="match status" value="1"/>
</dbReference>
<evidence type="ECO:0000256" key="3">
    <source>
        <dbReference type="SAM" id="MobiDB-lite"/>
    </source>
</evidence>
<dbReference type="AlphaFoldDB" id="A0A6A2XYE3"/>
<dbReference type="Pfam" id="PF00078">
    <property type="entry name" value="RVT_1"/>
    <property type="match status" value="1"/>
</dbReference>
<keyword evidence="6" id="KW-1185">Reference proteome</keyword>
<accession>A0A6A2XYE3</accession>
<dbReference type="InterPro" id="IPR048289">
    <property type="entry name" value="RRM2_NsCP33-like"/>
</dbReference>
<evidence type="ECO:0000313" key="6">
    <source>
        <dbReference type="Proteomes" id="UP000436088"/>
    </source>
</evidence>
<dbReference type="Pfam" id="PF00076">
    <property type="entry name" value="RRM_1"/>
    <property type="match status" value="1"/>
</dbReference>
<dbReference type="CDD" id="cd01650">
    <property type="entry name" value="RT_nLTR_like"/>
    <property type="match status" value="1"/>
</dbReference>
<organism evidence="5 6">
    <name type="scientific">Hibiscus syriacus</name>
    <name type="common">Rose of Sharon</name>
    <dbReference type="NCBI Taxonomy" id="106335"/>
    <lineage>
        <taxon>Eukaryota</taxon>
        <taxon>Viridiplantae</taxon>
        <taxon>Streptophyta</taxon>
        <taxon>Embryophyta</taxon>
        <taxon>Tracheophyta</taxon>
        <taxon>Spermatophyta</taxon>
        <taxon>Magnoliopsida</taxon>
        <taxon>eudicotyledons</taxon>
        <taxon>Gunneridae</taxon>
        <taxon>Pentapetalae</taxon>
        <taxon>rosids</taxon>
        <taxon>malvids</taxon>
        <taxon>Malvales</taxon>
        <taxon>Malvaceae</taxon>
        <taxon>Malvoideae</taxon>
        <taxon>Hibiscus</taxon>
    </lineage>
</organism>
<dbReference type="CDD" id="cd21608">
    <property type="entry name" value="RRM2_NsCP33_like"/>
    <property type="match status" value="1"/>
</dbReference>
<dbReference type="SUPFAM" id="SSF54928">
    <property type="entry name" value="RNA-binding domain, RBD"/>
    <property type="match status" value="1"/>
</dbReference>
<evidence type="ECO:0000313" key="5">
    <source>
        <dbReference type="EMBL" id="KAE8661597.1"/>
    </source>
</evidence>
<evidence type="ECO:0000256" key="2">
    <source>
        <dbReference type="PROSITE-ProRule" id="PRU00176"/>
    </source>
</evidence>
<feature type="compositionally biased region" description="Gly residues" evidence="3">
    <location>
        <begin position="617"/>
        <end position="644"/>
    </location>
</feature>
<dbReference type="GO" id="GO:0003723">
    <property type="term" value="F:RNA binding"/>
    <property type="evidence" value="ECO:0007669"/>
    <property type="project" value="UniProtKB-UniRule"/>
</dbReference>
<feature type="domain" description="RRM" evidence="4">
    <location>
        <begin position="513"/>
        <end position="591"/>
    </location>
</feature>
<feature type="compositionally biased region" description="Polar residues" evidence="3">
    <location>
        <begin position="575"/>
        <end position="590"/>
    </location>
</feature>
<evidence type="ECO:0000259" key="4">
    <source>
        <dbReference type="PROSITE" id="PS50102"/>
    </source>
</evidence>
<dbReference type="InterPro" id="IPR000504">
    <property type="entry name" value="RRM_dom"/>
</dbReference>
<proteinExistence type="predicted"/>
<dbReference type="InterPro" id="IPR052462">
    <property type="entry name" value="SLIRP/GR-RBP-like"/>
</dbReference>